<evidence type="ECO:0000256" key="2">
    <source>
        <dbReference type="ARBA" id="ARBA00023212"/>
    </source>
</evidence>
<dbReference type="Pfam" id="PF09398">
    <property type="entry name" value="FOP_dimer"/>
    <property type="match status" value="1"/>
</dbReference>
<feature type="region of interest" description="Disordered" evidence="3">
    <location>
        <begin position="276"/>
        <end position="310"/>
    </location>
</feature>
<evidence type="ECO:0000313" key="6">
    <source>
        <dbReference type="Proteomes" id="UP000677054"/>
    </source>
</evidence>
<reference evidence="5" key="1">
    <citation type="submission" date="2020-11" db="EMBL/GenBank/DDBJ databases">
        <authorList>
            <person name="Tran Van P."/>
        </authorList>
    </citation>
    <scope>NUCLEOTIDE SEQUENCE</scope>
</reference>
<keyword evidence="2" id="KW-0206">Cytoskeleton</keyword>
<dbReference type="AlphaFoldDB" id="A0A7R8XCK8"/>
<sequence length="355" mass="39029">MDQSIKNRVGQIWEFHNTPLYHFPMPESQGGMVETEDDTELRDLISHALESNGVLSKIRAQLRASVFLALDHQADLKKKIPLGNLALEDFWQTSAGPLVLSLVREFLEYFQLEFTLSVLDPEARSNGTDKAFLSRERLSQQLHLDSKKREPLLCQVLQQTTSDAKLSSPNAAVAQLSSLEKGRGTEEPSYSANYEPASQATTADELEGSTSANDASGGSVVCTQHSEALIRSSLSNGIQKTDEDDFFSQLPEEPADFFRKLSSSLKLGGNTSTNVIKPPDLITGQANHPKENVNTRTEELERRDETSASISEEIEEDLSGIDDLLNSTKSGLDEFTGLETVSQASGADIDYMESL</sequence>
<keyword evidence="6" id="KW-1185">Reference proteome</keyword>
<dbReference type="EMBL" id="CAJPEV010000833">
    <property type="protein sequence ID" value="CAG0888925.1"/>
    <property type="molecule type" value="Genomic_DNA"/>
</dbReference>
<evidence type="ECO:0000256" key="3">
    <source>
        <dbReference type="SAM" id="MobiDB-lite"/>
    </source>
</evidence>
<proteinExistence type="predicted"/>
<accession>A0A7R8XCK8</accession>
<dbReference type="OrthoDB" id="2160638at2759"/>
<dbReference type="PANTHER" id="PTHR15431:SF9">
    <property type="entry name" value="CENTROSOMAL PROTEIN 43"/>
    <property type="match status" value="1"/>
</dbReference>
<feature type="compositionally biased region" description="Basic and acidic residues" evidence="3">
    <location>
        <begin position="288"/>
        <end position="306"/>
    </location>
</feature>
<dbReference type="InterPro" id="IPR018993">
    <property type="entry name" value="FOP_dimerisation-dom_N"/>
</dbReference>
<evidence type="ECO:0000259" key="4">
    <source>
        <dbReference type="Pfam" id="PF09398"/>
    </source>
</evidence>
<organism evidence="5">
    <name type="scientific">Darwinula stevensoni</name>
    <dbReference type="NCBI Taxonomy" id="69355"/>
    <lineage>
        <taxon>Eukaryota</taxon>
        <taxon>Metazoa</taxon>
        <taxon>Ecdysozoa</taxon>
        <taxon>Arthropoda</taxon>
        <taxon>Crustacea</taxon>
        <taxon>Oligostraca</taxon>
        <taxon>Ostracoda</taxon>
        <taxon>Podocopa</taxon>
        <taxon>Podocopida</taxon>
        <taxon>Darwinulocopina</taxon>
        <taxon>Darwinuloidea</taxon>
        <taxon>Darwinulidae</taxon>
        <taxon>Darwinula</taxon>
    </lineage>
</organism>
<dbReference type="PANTHER" id="PTHR15431">
    <property type="entry name" value="FGFR1 ONCOGENE PARTNER/LISH DOMAIN-CONTAINING PROTEIN"/>
    <property type="match status" value="1"/>
</dbReference>
<name>A0A7R8XCK8_9CRUS</name>
<dbReference type="Proteomes" id="UP000677054">
    <property type="component" value="Unassembled WGS sequence"/>
</dbReference>
<dbReference type="EMBL" id="LR900350">
    <property type="protein sequence ID" value="CAD7245335.1"/>
    <property type="molecule type" value="Genomic_DNA"/>
</dbReference>
<evidence type="ECO:0000256" key="1">
    <source>
        <dbReference type="ARBA" id="ARBA00022490"/>
    </source>
</evidence>
<keyword evidence="1" id="KW-0963">Cytoplasm</keyword>
<feature type="region of interest" description="Disordered" evidence="3">
    <location>
        <begin position="178"/>
        <end position="219"/>
    </location>
</feature>
<evidence type="ECO:0000313" key="5">
    <source>
        <dbReference type="EMBL" id="CAD7245335.1"/>
    </source>
</evidence>
<dbReference type="Gene3D" id="1.20.960.40">
    <property type="match status" value="1"/>
</dbReference>
<gene>
    <name evidence="5" type="ORF">DSTB1V02_LOCUS5209</name>
</gene>
<feature type="compositionally biased region" description="Polar residues" evidence="3">
    <location>
        <begin position="188"/>
        <end position="219"/>
    </location>
</feature>
<dbReference type="GO" id="GO:0005813">
    <property type="term" value="C:centrosome"/>
    <property type="evidence" value="ECO:0007669"/>
    <property type="project" value="TreeGrafter"/>
</dbReference>
<dbReference type="GO" id="GO:0034453">
    <property type="term" value="P:microtubule anchoring"/>
    <property type="evidence" value="ECO:0007669"/>
    <property type="project" value="InterPro"/>
</dbReference>
<feature type="domain" description="FGFR1 oncogene partner (FOP) N-terminal dimerisation" evidence="4">
    <location>
        <begin position="79"/>
        <end position="159"/>
    </location>
</feature>
<protein>
    <recommendedName>
        <fullName evidence="4">FGFR1 oncogene partner (FOP) N-terminal dimerisation domain-containing protein</fullName>
    </recommendedName>
</protein>